<name>A0A6H9FQB3_MICAE</name>
<keyword evidence="1" id="KW-0812">Transmembrane</keyword>
<keyword evidence="2" id="KW-0808">Transferase</keyword>
<evidence type="ECO:0000256" key="1">
    <source>
        <dbReference type="SAM" id="Phobius"/>
    </source>
</evidence>
<evidence type="ECO:0000313" key="3">
    <source>
        <dbReference type="Proteomes" id="UP000438874"/>
    </source>
</evidence>
<dbReference type="AlphaFoldDB" id="A0A6H9FQB3"/>
<organism evidence="2 3">
    <name type="scientific">Microcystis aeruginosa NIES-3787</name>
    <dbReference type="NCBI Taxonomy" id="2517782"/>
    <lineage>
        <taxon>Bacteria</taxon>
        <taxon>Bacillati</taxon>
        <taxon>Cyanobacteriota</taxon>
        <taxon>Cyanophyceae</taxon>
        <taxon>Oscillatoriophycideae</taxon>
        <taxon>Chroococcales</taxon>
        <taxon>Microcystaceae</taxon>
        <taxon>Microcystis</taxon>
    </lineage>
</organism>
<comment type="caution">
    <text evidence="2">The sequence shown here is derived from an EMBL/GenBank/DDBJ whole genome shotgun (WGS) entry which is preliminary data.</text>
</comment>
<keyword evidence="2" id="KW-0418">Kinase</keyword>
<gene>
    <name evidence="2" type="primary">pknA</name>
    <name evidence="2" type="ORF">NIES3787_26630</name>
</gene>
<keyword evidence="1" id="KW-0472">Membrane</keyword>
<dbReference type="GO" id="GO:0016301">
    <property type="term" value="F:kinase activity"/>
    <property type="evidence" value="ECO:0007669"/>
    <property type="project" value="UniProtKB-KW"/>
</dbReference>
<evidence type="ECO:0000313" key="2">
    <source>
        <dbReference type="EMBL" id="GCL46963.1"/>
    </source>
</evidence>
<reference evidence="2 3" key="1">
    <citation type="submission" date="2019-02" db="EMBL/GenBank/DDBJ databases">
        <title>Draft genome sequence of Arthrospira platensis NIES-3787.</title>
        <authorList>
            <person name="Yamaguchi H."/>
            <person name="Suzuki S."/>
            <person name="Kawachi M."/>
        </authorList>
    </citation>
    <scope>NUCLEOTIDE SEQUENCE [LARGE SCALE GENOMIC DNA]</scope>
    <source>
        <strain evidence="2 3">NIES-3787</strain>
    </source>
</reference>
<protein>
    <submittedName>
        <fullName evidence="2">Serine/threonine kinase</fullName>
    </submittedName>
</protein>
<keyword evidence="1" id="KW-1133">Transmembrane helix</keyword>
<sequence length="127" mass="13888">MIWQNAVAIGSIIFGAIMVGFNLKSQSSRIITFPQNSSPSSASSPSIKLSYKNTCGSPLGSGSVWYAVVGDSSALNIVKNQYCGDSYIRRDKNVQVASFTSFQEAEQFAQALQQATGYRFWVRDSLR</sequence>
<dbReference type="RefSeq" id="WP_159249881.1">
    <property type="nucleotide sequence ID" value="NZ_BJCH01000030.1"/>
</dbReference>
<proteinExistence type="predicted"/>
<accession>A0A6H9FQB3</accession>
<dbReference type="EMBL" id="BJCH01000030">
    <property type="protein sequence ID" value="GCL46963.1"/>
    <property type="molecule type" value="Genomic_DNA"/>
</dbReference>
<dbReference type="Proteomes" id="UP000438874">
    <property type="component" value="Unassembled WGS sequence"/>
</dbReference>
<feature type="transmembrane region" description="Helical" evidence="1">
    <location>
        <begin position="6"/>
        <end position="23"/>
    </location>
</feature>